<feature type="active site" description="Phosphoserine intermediate" evidence="2">
    <location>
        <position position="96"/>
    </location>
</feature>
<protein>
    <submittedName>
        <fullName evidence="6">Alkaline phosphatase</fullName>
    </submittedName>
</protein>
<dbReference type="CDD" id="cd16012">
    <property type="entry name" value="ALP"/>
    <property type="match status" value="1"/>
</dbReference>
<dbReference type="GO" id="GO:0046872">
    <property type="term" value="F:metal ion binding"/>
    <property type="evidence" value="ECO:0007669"/>
    <property type="project" value="UniProtKB-KW"/>
</dbReference>
<dbReference type="OrthoDB" id="9794455at2"/>
<evidence type="ECO:0000256" key="4">
    <source>
        <dbReference type="RuleBase" id="RU003946"/>
    </source>
</evidence>
<dbReference type="Proteomes" id="UP000282985">
    <property type="component" value="Unassembled WGS sequence"/>
</dbReference>
<evidence type="ECO:0000256" key="2">
    <source>
        <dbReference type="PIRSR" id="PIRSR601952-1"/>
    </source>
</evidence>
<feature type="binding site" evidence="3">
    <location>
        <position position="294"/>
    </location>
    <ligand>
        <name>Mg(2+)</name>
        <dbReference type="ChEBI" id="CHEBI:18420"/>
    </ligand>
</feature>
<dbReference type="InterPro" id="IPR001952">
    <property type="entry name" value="Alkaline_phosphatase"/>
</dbReference>
<dbReference type="EMBL" id="RJJX01000024">
    <property type="protein sequence ID" value="RUT73305.1"/>
    <property type="molecule type" value="Genomic_DNA"/>
</dbReference>
<feature type="binding site" evidence="3">
    <location>
        <position position="342"/>
    </location>
    <ligand>
        <name>Zn(2+)</name>
        <dbReference type="ChEBI" id="CHEBI:29105"/>
        <label>2</label>
    </ligand>
</feature>
<organism evidence="6 7">
    <name type="scientific">Ancylomarina longa</name>
    <dbReference type="NCBI Taxonomy" id="2487017"/>
    <lineage>
        <taxon>Bacteria</taxon>
        <taxon>Pseudomonadati</taxon>
        <taxon>Bacteroidota</taxon>
        <taxon>Bacteroidia</taxon>
        <taxon>Marinilabiliales</taxon>
        <taxon>Marinifilaceae</taxon>
        <taxon>Ancylomarina</taxon>
    </lineage>
</organism>
<evidence type="ECO:0000256" key="3">
    <source>
        <dbReference type="PIRSR" id="PIRSR601952-2"/>
    </source>
</evidence>
<keyword evidence="7" id="KW-1185">Reference proteome</keyword>
<feature type="binding site" evidence="3">
    <location>
        <position position="47"/>
    </location>
    <ligand>
        <name>Mg(2+)</name>
        <dbReference type="ChEBI" id="CHEBI:18420"/>
    </ligand>
</feature>
<keyword evidence="3" id="KW-0862">Zinc</keyword>
<evidence type="ECO:0000313" key="7">
    <source>
        <dbReference type="Proteomes" id="UP000282985"/>
    </source>
</evidence>
<evidence type="ECO:0000256" key="5">
    <source>
        <dbReference type="SAM" id="SignalP"/>
    </source>
</evidence>
<feature type="binding site" evidence="3">
    <location>
        <position position="303"/>
    </location>
    <ligand>
        <name>Zn(2+)</name>
        <dbReference type="ChEBI" id="CHEBI:29105"/>
        <label>2</label>
    </ligand>
</feature>
<dbReference type="SUPFAM" id="SSF53649">
    <property type="entry name" value="Alkaline phosphatase-like"/>
    <property type="match status" value="1"/>
</dbReference>
<dbReference type="AlphaFoldDB" id="A0A434AG65"/>
<dbReference type="InterPro" id="IPR017850">
    <property type="entry name" value="Alkaline_phosphatase_core_sf"/>
</dbReference>
<evidence type="ECO:0000256" key="1">
    <source>
        <dbReference type="ARBA" id="ARBA00022553"/>
    </source>
</evidence>
<feature type="binding site" evidence="3">
    <location>
        <position position="150"/>
    </location>
    <ligand>
        <name>Mg(2+)</name>
        <dbReference type="ChEBI" id="CHEBI:18420"/>
    </ligand>
</feature>
<feature type="chain" id="PRO_5019035041" evidence="5">
    <location>
        <begin position="28"/>
        <end position="509"/>
    </location>
</feature>
<reference evidence="6 7" key="1">
    <citation type="submission" date="2018-11" db="EMBL/GenBank/DDBJ databases">
        <title>Parancylomarina longa gen. nov., sp. nov., isolated from sediments of southern Okinawa.</title>
        <authorList>
            <person name="Fu T."/>
        </authorList>
    </citation>
    <scope>NUCLEOTIDE SEQUENCE [LARGE SCALE GENOMIC DNA]</scope>
    <source>
        <strain evidence="6 7">T3-2 S1-C</strain>
    </source>
</reference>
<sequence length="509" mass="55885">MTLLTKNLKLLFITAIVLVAFGFQAQASEKNDYQGPAPKYIFYFIGDGMGLSQANATEAYLGAIAKSNGIQKLEFSKFPNTGFYTTYATNRFITGSAAAGTALSTGHKTSINTIGMDASKQIAYKNIAEMAKDKGYKVGIVSSVSIDHATPATFYAHEPSRNQYYKISLDLSKSGFNYFAGGGFKHPEGDGKIDDNNTMANFGMGDATQIKKKQTNSMDIAISKGYRIVNSLKGFHALKKGDDKIIASAPHLAGGKALPYAIDQDSLTDISLGDFTQKGIELLDNPNGFFMMVEGGKIDWACHANDAATVVKEVLQFDKAVSKAIAFYNQHPNETLILVAGDHETGGMALGFSGTHYDSEFALLQYQNISYEDFTKIMNTYRIDKRGHYNFEDALALAKKYFGLGDASKGLELSKFDLQQMKDAFNQSMKKKQNKKNKDQYYLLYGSYDPFTTTLCHLLSQKAGIGWTSFSHTATPIPVRAMGVGANLYTGFFDNTDIPKKLMKLIENK</sequence>
<evidence type="ECO:0000313" key="6">
    <source>
        <dbReference type="EMBL" id="RUT73305.1"/>
    </source>
</evidence>
<dbReference type="PANTHER" id="PTHR11596:SF5">
    <property type="entry name" value="ALKALINE PHOSPHATASE"/>
    <property type="match status" value="1"/>
</dbReference>
<keyword evidence="1" id="KW-0597">Phosphoprotein</keyword>
<feature type="binding site" evidence="3">
    <location>
        <position position="299"/>
    </location>
    <ligand>
        <name>Zn(2+)</name>
        <dbReference type="ChEBI" id="CHEBI:29105"/>
        <label>2</label>
    </ligand>
</feature>
<proteinExistence type="inferred from homology"/>
<dbReference type="SMART" id="SM00098">
    <property type="entry name" value="alkPPc"/>
    <property type="match status" value="1"/>
</dbReference>
<feature type="binding site" evidence="3">
    <location>
        <position position="148"/>
    </location>
    <ligand>
        <name>Mg(2+)</name>
        <dbReference type="ChEBI" id="CHEBI:18420"/>
    </ligand>
</feature>
<comment type="similarity">
    <text evidence="4">Belongs to the alkaline phosphatase family.</text>
</comment>
<accession>A0A434AG65</accession>
<dbReference type="RefSeq" id="WP_127344616.1">
    <property type="nucleotide sequence ID" value="NZ_RJJX01000024.1"/>
</dbReference>
<gene>
    <name evidence="6" type="ORF">DLK05_14125</name>
</gene>
<dbReference type="Gene3D" id="3.40.720.10">
    <property type="entry name" value="Alkaline Phosphatase, subunit A"/>
    <property type="match status" value="1"/>
</dbReference>
<keyword evidence="5" id="KW-0732">Signal</keyword>
<name>A0A434AG65_9BACT</name>
<dbReference type="Gene3D" id="1.10.60.40">
    <property type="match status" value="1"/>
</dbReference>
<dbReference type="GO" id="GO:0004035">
    <property type="term" value="F:alkaline phosphatase activity"/>
    <property type="evidence" value="ECO:0007669"/>
    <property type="project" value="TreeGrafter"/>
</dbReference>
<comment type="cofactor">
    <cofactor evidence="3">
        <name>Mg(2+)</name>
        <dbReference type="ChEBI" id="CHEBI:18420"/>
    </cofactor>
    <text evidence="3">Binds 1 Mg(2+) ion.</text>
</comment>
<feature type="binding site" evidence="3">
    <location>
        <position position="343"/>
    </location>
    <ligand>
        <name>Zn(2+)</name>
        <dbReference type="ChEBI" id="CHEBI:29105"/>
        <label>2</label>
    </ligand>
</feature>
<feature type="signal peptide" evidence="5">
    <location>
        <begin position="1"/>
        <end position="27"/>
    </location>
</feature>
<dbReference type="PANTHER" id="PTHR11596">
    <property type="entry name" value="ALKALINE PHOSPHATASE"/>
    <property type="match status" value="1"/>
</dbReference>
<comment type="cofactor">
    <cofactor evidence="3">
        <name>Zn(2+)</name>
        <dbReference type="ChEBI" id="CHEBI:29105"/>
    </cofactor>
    <text evidence="3">Binds 2 Zn(2+) ions.</text>
</comment>
<feature type="binding site" evidence="3">
    <location>
        <position position="47"/>
    </location>
    <ligand>
        <name>Zn(2+)</name>
        <dbReference type="ChEBI" id="CHEBI:29105"/>
        <label>2</label>
    </ligand>
</feature>
<dbReference type="Pfam" id="PF00245">
    <property type="entry name" value="Alk_phosphatase"/>
    <property type="match status" value="1"/>
</dbReference>
<keyword evidence="3" id="KW-0460">Magnesium</keyword>
<keyword evidence="3" id="KW-0479">Metal-binding</keyword>
<dbReference type="PRINTS" id="PR00113">
    <property type="entry name" value="ALKPHPHTASE"/>
</dbReference>
<feature type="binding site" evidence="3">
    <location>
        <position position="472"/>
    </location>
    <ligand>
        <name>Zn(2+)</name>
        <dbReference type="ChEBI" id="CHEBI:29105"/>
        <label>2</label>
    </ligand>
</feature>
<comment type="caution">
    <text evidence="6">The sequence shown here is derived from an EMBL/GenBank/DDBJ whole genome shotgun (WGS) entry which is preliminary data.</text>
</comment>